<evidence type="ECO:0000256" key="1">
    <source>
        <dbReference type="SAM" id="MobiDB-lite"/>
    </source>
</evidence>
<protein>
    <submittedName>
        <fullName evidence="2">Uncharacterized protein</fullName>
    </submittedName>
</protein>
<sequence>MGAGGSKDTSELVRKVEKGFRQLSPEHWSDITPPDFSGLSHSQLSVIACGLKPNGDIKSEFSFAAGVDLYGRLQRKWDDERKQCLKDAPASTIASSHVSDPSPEPKADAEEGAVGEVRQRPGRQKGADKNQSRKQPLKA</sequence>
<dbReference type="Proteomes" id="UP000041254">
    <property type="component" value="Unassembled WGS sequence"/>
</dbReference>
<evidence type="ECO:0000313" key="3">
    <source>
        <dbReference type="Proteomes" id="UP000041254"/>
    </source>
</evidence>
<evidence type="ECO:0000313" key="2">
    <source>
        <dbReference type="EMBL" id="CEM02630.1"/>
    </source>
</evidence>
<feature type="region of interest" description="Disordered" evidence="1">
    <location>
        <begin position="84"/>
        <end position="139"/>
    </location>
</feature>
<name>A0A0G4EWA5_VITBC</name>
<dbReference type="InParanoid" id="A0A0G4EWA5"/>
<dbReference type="EMBL" id="CDMY01000331">
    <property type="protein sequence ID" value="CEM02630.1"/>
    <property type="molecule type" value="Genomic_DNA"/>
</dbReference>
<keyword evidence="3" id="KW-1185">Reference proteome</keyword>
<accession>A0A0G4EWA5</accession>
<gene>
    <name evidence="2" type="ORF">Vbra_2173</name>
</gene>
<proteinExistence type="predicted"/>
<dbReference type="AlphaFoldDB" id="A0A0G4EWA5"/>
<organism evidence="2 3">
    <name type="scientific">Vitrella brassicaformis (strain CCMP3155)</name>
    <dbReference type="NCBI Taxonomy" id="1169540"/>
    <lineage>
        <taxon>Eukaryota</taxon>
        <taxon>Sar</taxon>
        <taxon>Alveolata</taxon>
        <taxon>Colpodellida</taxon>
        <taxon>Vitrellaceae</taxon>
        <taxon>Vitrella</taxon>
    </lineage>
</organism>
<reference evidence="2 3" key="1">
    <citation type="submission" date="2014-11" db="EMBL/GenBank/DDBJ databases">
        <authorList>
            <person name="Zhu J."/>
            <person name="Qi W."/>
            <person name="Song R."/>
        </authorList>
    </citation>
    <scope>NUCLEOTIDE SEQUENCE [LARGE SCALE GENOMIC DNA]</scope>
</reference>
<dbReference type="VEuPathDB" id="CryptoDB:Vbra_2173"/>